<dbReference type="InterPro" id="IPR002355">
    <property type="entry name" value="Cu_oxidase_Cu_BS"/>
</dbReference>
<name>A0A9W9LMZ6_9EURO</name>
<keyword evidence="5" id="KW-0186">Copper</keyword>
<dbReference type="RefSeq" id="XP_056543840.1">
    <property type="nucleotide sequence ID" value="XM_056688285.1"/>
</dbReference>
<evidence type="ECO:0000259" key="9">
    <source>
        <dbReference type="Pfam" id="PF07731"/>
    </source>
</evidence>
<dbReference type="InterPro" id="IPR008972">
    <property type="entry name" value="Cupredoxin"/>
</dbReference>
<dbReference type="InterPro" id="IPR045087">
    <property type="entry name" value="Cu-oxidase_fam"/>
</dbReference>
<protein>
    <submittedName>
        <fullName evidence="11">Laccase abr2</fullName>
    </submittedName>
</protein>
<evidence type="ECO:0000256" key="3">
    <source>
        <dbReference type="ARBA" id="ARBA00022729"/>
    </source>
</evidence>
<evidence type="ECO:0000259" key="8">
    <source>
        <dbReference type="Pfam" id="PF00394"/>
    </source>
</evidence>
<gene>
    <name evidence="11" type="ORF">N7482_006160</name>
</gene>
<dbReference type="GO" id="GO:0016491">
    <property type="term" value="F:oxidoreductase activity"/>
    <property type="evidence" value="ECO:0007669"/>
    <property type="project" value="UniProtKB-KW"/>
</dbReference>
<feature type="domain" description="Plastocyanin-like" evidence="10">
    <location>
        <begin position="97"/>
        <end position="158"/>
    </location>
</feature>
<evidence type="ECO:0000256" key="5">
    <source>
        <dbReference type="ARBA" id="ARBA00023008"/>
    </source>
</evidence>
<comment type="caution">
    <text evidence="11">The sequence shown here is derived from an EMBL/GenBank/DDBJ whole genome shotgun (WGS) entry which is preliminary data.</text>
</comment>
<keyword evidence="3 7" id="KW-0732">Signal</keyword>
<feature type="domain" description="Plastocyanin-like" evidence="8">
    <location>
        <begin position="187"/>
        <end position="385"/>
    </location>
</feature>
<proteinExistence type="inferred from homology"/>
<dbReference type="InterPro" id="IPR011706">
    <property type="entry name" value="Cu-oxidase_C"/>
</dbReference>
<evidence type="ECO:0000256" key="4">
    <source>
        <dbReference type="ARBA" id="ARBA00023002"/>
    </source>
</evidence>
<dbReference type="Gene3D" id="2.60.40.420">
    <property type="entry name" value="Cupredoxins - blue copper proteins"/>
    <property type="match status" value="3"/>
</dbReference>
<reference evidence="11" key="2">
    <citation type="journal article" date="2023" name="IMA Fungus">
        <title>Comparative genomic study of the Penicillium genus elucidates a diverse pangenome and 15 lateral gene transfer events.</title>
        <authorList>
            <person name="Petersen C."/>
            <person name="Sorensen T."/>
            <person name="Nielsen M.R."/>
            <person name="Sondergaard T.E."/>
            <person name="Sorensen J.L."/>
            <person name="Fitzpatrick D.A."/>
            <person name="Frisvad J.C."/>
            <person name="Nielsen K.L."/>
        </authorList>
    </citation>
    <scope>NUCLEOTIDE SEQUENCE</scope>
    <source>
        <strain evidence="11">IBT 26290</strain>
    </source>
</reference>
<feature type="domain" description="Plastocyanin-like" evidence="9">
    <location>
        <begin position="467"/>
        <end position="588"/>
    </location>
</feature>
<feature type="chain" id="PRO_5040763419" evidence="7">
    <location>
        <begin position="18"/>
        <end position="606"/>
    </location>
</feature>
<accession>A0A9W9LMZ6</accession>
<dbReference type="PANTHER" id="PTHR11709">
    <property type="entry name" value="MULTI-COPPER OXIDASE"/>
    <property type="match status" value="1"/>
</dbReference>
<dbReference type="GeneID" id="81427461"/>
<dbReference type="CDD" id="cd13850">
    <property type="entry name" value="CuRO_1_Abr2_like"/>
    <property type="match status" value="1"/>
</dbReference>
<feature type="domain" description="Plastocyanin-like" evidence="10">
    <location>
        <begin position="27"/>
        <end position="78"/>
    </location>
</feature>
<evidence type="ECO:0000256" key="1">
    <source>
        <dbReference type="ARBA" id="ARBA00010609"/>
    </source>
</evidence>
<dbReference type="CDD" id="cd13898">
    <property type="entry name" value="CuRO_3_Abr2_like"/>
    <property type="match status" value="1"/>
</dbReference>
<keyword evidence="2" id="KW-0479">Metal-binding</keyword>
<comment type="similarity">
    <text evidence="1">Belongs to the multicopper oxidase family.</text>
</comment>
<keyword evidence="4" id="KW-0560">Oxidoreductase</keyword>
<dbReference type="PROSITE" id="PS00079">
    <property type="entry name" value="MULTICOPPER_OXIDASE1"/>
    <property type="match status" value="1"/>
</dbReference>
<sequence>MGRLLLLLLCFTEWASAVTVYFSVHLTWANYTVAGVRREIILTNGQYPGPGLRLNQGDDVTFDVYNSCPFNVTVHFHGRDDVLGPCSTNTKIGGLLGIEQIGTPWSDGVPGMSQRVIQANRAFRYRWTAKQYGAYFYHAHHRGQFEDGLYGPIYITPSSSEARPFSLITSNNTQIQAMLTAEKNTSPLLISDWRLLTSEQIWSVEEASGVDSYCANALLINGKGSVTCFSQDEINSLTTPNQKAALGNESLTDIACFPPNFTAAQGDFSHNYSALLPTMFSGCTPSRGPQQIINVDPNAQYVSLDLTSAAGLLHLIFSIDEHDMWVYAIDGRYVEPVQVNAINIPNANRYSVLVPLNQTAGNYTIRMVSGSPQQILNTTAVLHYRARNQLNRASNPWITLTGGNATANTIFLNDSQAVPYPAIAPAPNVDATYFLTIGRYGASYRWTLGNSSFDLELEESQPLLFNETAIPSDLLIRTNNNTWVDLVIQVDQPVQPAHPIHKHSNKHFVVGQGSGTFSWSSVAEAVQSIPGSFNLINPPIKDTTPTPVAVFGPTWLVIRYQVVNPGAFLMHCHIQVHQSGGMALAILDGVDEWPNVPSNYLNDSGF</sequence>
<dbReference type="Pfam" id="PF07731">
    <property type="entry name" value="Cu-oxidase_2"/>
    <property type="match status" value="1"/>
</dbReference>
<dbReference type="Pfam" id="PF07732">
    <property type="entry name" value="Cu-oxidase_3"/>
    <property type="match status" value="2"/>
</dbReference>
<evidence type="ECO:0000313" key="11">
    <source>
        <dbReference type="EMBL" id="KAJ5167379.1"/>
    </source>
</evidence>
<dbReference type="PANTHER" id="PTHR11709:SF488">
    <property type="entry name" value="LACCASE-RELATED"/>
    <property type="match status" value="1"/>
</dbReference>
<evidence type="ECO:0000259" key="10">
    <source>
        <dbReference type="Pfam" id="PF07732"/>
    </source>
</evidence>
<dbReference type="AlphaFoldDB" id="A0A9W9LMZ6"/>
<dbReference type="InterPro" id="IPR001117">
    <property type="entry name" value="Cu-oxidase_2nd"/>
</dbReference>
<dbReference type="Pfam" id="PF00394">
    <property type="entry name" value="Cu-oxidase"/>
    <property type="match status" value="1"/>
</dbReference>
<keyword evidence="6" id="KW-0325">Glycoprotein</keyword>
<dbReference type="SUPFAM" id="SSF49503">
    <property type="entry name" value="Cupredoxins"/>
    <property type="match status" value="3"/>
</dbReference>
<keyword evidence="12" id="KW-1185">Reference proteome</keyword>
<evidence type="ECO:0000256" key="2">
    <source>
        <dbReference type="ARBA" id="ARBA00022723"/>
    </source>
</evidence>
<dbReference type="EMBL" id="JAPQKN010000003">
    <property type="protein sequence ID" value="KAJ5167379.1"/>
    <property type="molecule type" value="Genomic_DNA"/>
</dbReference>
<evidence type="ECO:0000256" key="6">
    <source>
        <dbReference type="ARBA" id="ARBA00023180"/>
    </source>
</evidence>
<feature type="signal peptide" evidence="7">
    <location>
        <begin position="1"/>
        <end position="17"/>
    </location>
</feature>
<dbReference type="CDD" id="cd13876">
    <property type="entry name" value="CuRO_2_Abr2_like"/>
    <property type="match status" value="1"/>
</dbReference>
<dbReference type="GO" id="GO:0005507">
    <property type="term" value="F:copper ion binding"/>
    <property type="evidence" value="ECO:0007669"/>
    <property type="project" value="InterPro"/>
</dbReference>
<evidence type="ECO:0000313" key="12">
    <source>
        <dbReference type="Proteomes" id="UP001149163"/>
    </source>
</evidence>
<reference evidence="11" key="1">
    <citation type="submission" date="2022-11" db="EMBL/GenBank/DDBJ databases">
        <authorList>
            <person name="Petersen C."/>
        </authorList>
    </citation>
    <scope>NUCLEOTIDE SEQUENCE</scope>
    <source>
        <strain evidence="11">IBT 26290</strain>
    </source>
</reference>
<dbReference type="InterPro" id="IPR011707">
    <property type="entry name" value="Cu-oxidase-like_N"/>
</dbReference>
<organism evidence="11 12">
    <name type="scientific">Penicillium canariense</name>
    <dbReference type="NCBI Taxonomy" id="189055"/>
    <lineage>
        <taxon>Eukaryota</taxon>
        <taxon>Fungi</taxon>
        <taxon>Dikarya</taxon>
        <taxon>Ascomycota</taxon>
        <taxon>Pezizomycotina</taxon>
        <taxon>Eurotiomycetes</taxon>
        <taxon>Eurotiomycetidae</taxon>
        <taxon>Eurotiales</taxon>
        <taxon>Aspergillaceae</taxon>
        <taxon>Penicillium</taxon>
    </lineage>
</organism>
<dbReference type="InterPro" id="IPR033138">
    <property type="entry name" value="Cu_oxidase_CS"/>
</dbReference>
<dbReference type="OrthoDB" id="2121828at2759"/>
<dbReference type="Proteomes" id="UP001149163">
    <property type="component" value="Unassembled WGS sequence"/>
</dbReference>
<evidence type="ECO:0000256" key="7">
    <source>
        <dbReference type="SAM" id="SignalP"/>
    </source>
</evidence>
<dbReference type="PROSITE" id="PS00080">
    <property type="entry name" value="MULTICOPPER_OXIDASE2"/>
    <property type="match status" value="1"/>
</dbReference>